<dbReference type="EMBL" id="BIFR01000001">
    <property type="protein sequence ID" value="GCE13934.1"/>
    <property type="molecule type" value="Genomic_DNA"/>
</dbReference>
<dbReference type="PANTHER" id="PTHR43788">
    <property type="entry name" value="DNA2/NAM7 HELICASE FAMILY MEMBER"/>
    <property type="match status" value="1"/>
</dbReference>
<keyword evidence="13" id="KW-0408">Iron</keyword>
<dbReference type="GO" id="GO:0016787">
    <property type="term" value="F:hydrolase activity"/>
    <property type="evidence" value="ECO:0007669"/>
    <property type="project" value="UniProtKB-KW"/>
</dbReference>
<dbReference type="InterPro" id="IPR041679">
    <property type="entry name" value="DNA2/NAM7-like_C"/>
</dbReference>
<feature type="domain" description="DNA2/NAM7 helicase-like C-terminal" evidence="21">
    <location>
        <begin position="833"/>
        <end position="1038"/>
    </location>
</feature>
<evidence type="ECO:0000256" key="7">
    <source>
        <dbReference type="ARBA" id="ARBA00022723"/>
    </source>
</evidence>
<dbReference type="RefSeq" id="WP_126581419.1">
    <property type="nucleotide sequence ID" value="NZ_BIFR01000001.1"/>
</dbReference>
<feature type="domain" description="DNA2/NAM7 helicase helicase" evidence="20">
    <location>
        <begin position="602"/>
        <end position="702"/>
    </location>
</feature>
<evidence type="ECO:0000313" key="22">
    <source>
        <dbReference type="EMBL" id="GCE13934.1"/>
    </source>
</evidence>
<protein>
    <recommendedName>
        <fullName evidence="3">DNA helicase</fullName>
        <ecNumber evidence="3">3.6.4.12</ecNumber>
    </recommendedName>
</protein>
<keyword evidence="7" id="KW-0479">Metal-binding</keyword>
<organism evidence="22 23">
    <name type="scientific">Tengunoibacter tsumagoiensis</name>
    <dbReference type="NCBI Taxonomy" id="2014871"/>
    <lineage>
        <taxon>Bacteria</taxon>
        <taxon>Bacillati</taxon>
        <taxon>Chloroflexota</taxon>
        <taxon>Ktedonobacteria</taxon>
        <taxon>Ktedonobacterales</taxon>
        <taxon>Dictyobacteraceae</taxon>
        <taxon>Tengunoibacter</taxon>
    </lineage>
</organism>
<dbReference type="InterPro" id="IPR050534">
    <property type="entry name" value="Coronavir_polyprotein_1ab"/>
</dbReference>
<evidence type="ECO:0000256" key="5">
    <source>
        <dbReference type="ARBA" id="ARBA00022705"/>
    </source>
</evidence>
<dbReference type="GO" id="GO:0043139">
    <property type="term" value="F:5'-3' DNA helicase activity"/>
    <property type="evidence" value="ECO:0007669"/>
    <property type="project" value="TreeGrafter"/>
</dbReference>
<dbReference type="SUPFAM" id="SSF52540">
    <property type="entry name" value="P-loop containing nucleoside triphosphate hydrolases"/>
    <property type="match status" value="1"/>
</dbReference>
<proteinExistence type="inferred from homology"/>
<dbReference type="EC" id="3.6.4.12" evidence="3"/>
<keyword evidence="4" id="KW-0004">4Fe-4S</keyword>
<keyword evidence="11" id="KW-0347">Helicase</keyword>
<dbReference type="GO" id="GO:0006260">
    <property type="term" value="P:DNA replication"/>
    <property type="evidence" value="ECO:0007669"/>
    <property type="project" value="UniProtKB-KW"/>
</dbReference>
<comment type="caution">
    <text evidence="22">The sequence shown here is derived from an EMBL/GenBank/DDBJ whole genome shotgun (WGS) entry which is preliminary data.</text>
</comment>
<evidence type="ECO:0000313" key="23">
    <source>
        <dbReference type="Proteomes" id="UP000287352"/>
    </source>
</evidence>
<keyword evidence="12" id="KW-0067">ATP-binding</keyword>
<evidence type="ECO:0000256" key="1">
    <source>
        <dbReference type="ARBA" id="ARBA00001966"/>
    </source>
</evidence>
<sequence>MVTHDANVQHDTKQGCFLCSLDPSKQHCQAAQLSGRIVTALERQVDNERIPILILDTGSQQVELLLDRSYYRSLINEIKARGDVVGSYQLTLQVYHLPYAPEVIEYPGRTRLRYRTNAYTLAVLEPDILLNITDLNQAEYCGRQYTLKRLLPSTSSPATIRGNLIHHAFKELLKEHDRQPAQTTTGEENAGESALQVLQRHFTEALDLSLLEMALADIQVETMREEVAPHLESLAHWYEHERNTLWDLPASYTDQVGQGDNAEANQVRAETFLLAPEIGLRGRLDLFWQQSGRQRLLELKTGGAKGNLPQRDHRWQVYGYHALLTVRRDSQMKKALATLLYSGTPSQAQAFGIPATIREIQRVNETRNLLVLSRVTQVPPAPPGPSRCTRCSLLEHCQSISSMLDWPMPEPDFEQLKQRQQATPHASVQHTTLQTSEEKVFFQKYYRLLQLEGREGEKQQATLWKTTMRERLELGMSIQGLEPLERPQVEKDGWRQDFRCTNTSELREGDEILLSDGNPISGEVVTGTIMRLSSEQISIWTRELIAHPTSIDRYDNDLVHMRTLQNLWRWQQATPHLRDLVAGKIRPRFKALSDHQGARSDFNAEQNLAVERALQMQDYLLIQGPPGTGKTSVIAEIVKRLVAEGQRVMLVAFTNQAVDNMLKRLEREGFQQYLRLGHERSVDEYMRPHLLKELVEQALADPRTTAPRAAFLRTAVPTDPGTAVREILFTMPVVASTTATWSSDKYIPQSVQNGEDLTPNGGLSFDVAIIDEAGQLTIPALLGALRFTKRFILVGDEKQLPPLVLSKEAAEAGLAISLFSQLKQWDEDYMQAHPLSISACVPLRTQYRMNKWIANFSSRVFYDNLLQADRSIANRTLSYQHSQRLLPSAETAITRALKPEWPLVFLDVREETFNPEGKLSIIEAETIRELVATLLSRGIPPHEIGIIAPYRAQVANIRRHLFSAFPPLGWEGLSADTPLSVDTVDRFQGGERSVIIMSFATNQEPALESPRRDFLINGNRLNVALTRAQRKLILVGNARALENLPIFSRLITYCRSMNTLITSH</sequence>
<dbReference type="Gene3D" id="3.90.320.10">
    <property type="match status" value="1"/>
</dbReference>
<dbReference type="GO" id="GO:0005524">
    <property type="term" value="F:ATP binding"/>
    <property type="evidence" value="ECO:0007669"/>
    <property type="project" value="UniProtKB-KW"/>
</dbReference>
<dbReference type="InterPro" id="IPR011604">
    <property type="entry name" value="PDDEXK-like_dom_sf"/>
</dbReference>
<evidence type="ECO:0000256" key="4">
    <source>
        <dbReference type="ARBA" id="ARBA00022485"/>
    </source>
</evidence>
<dbReference type="InterPro" id="IPR041677">
    <property type="entry name" value="DNA2/NAM7_AAA_11"/>
</dbReference>
<feature type="domain" description="DNA replication factor Dna2 N-terminal" evidence="19">
    <location>
        <begin position="117"/>
        <end position="286"/>
    </location>
</feature>
<keyword evidence="14" id="KW-0411">Iron-sulfur</keyword>
<name>A0A402A453_9CHLR</name>
<keyword evidence="9" id="KW-0227">DNA damage</keyword>
<dbReference type="InterPro" id="IPR047187">
    <property type="entry name" value="SF1_C_Upf1"/>
</dbReference>
<evidence type="ECO:0000256" key="16">
    <source>
        <dbReference type="ARBA" id="ARBA00023204"/>
    </source>
</evidence>
<evidence type="ECO:0000256" key="9">
    <source>
        <dbReference type="ARBA" id="ARBA00022763"/>
    </source>
</evidence>
<evidence type="ECO:0000256" key="3">
    <source>
        <dbReference type="ARBA" id="ARBA00012551"/>
    </source>
</evidence>
<dbReference type="Pfam" id="PF13087">
    <property type="entry name" value="AAA_12"/>
    <property type="match status" value="1"/>
</dbReference>
<comment type="catalytic activity">
    <reaction evidence="18">
        <text>ATP + H2O = ADP + phosphate + H(+)</text>
        <dbReference type="Rhea" id="RHEA:13065"/>
        <dbReference type="ChEBI" id="CHEBI:15377"/>
        <dbReference type="ChEBI" id="CHEBI:15378"/>
        <dbReference type="ChEBI" id="CHEBI:30616"/>
        <dbReference type="ChEBI" id="CHEBI:43474"/>
        <dbReference type="ChEBI" id="CHEBI:456216"/>
        <dbReference type="EC" id="3.6.4.12"/>
    </reaction>
</comment>
<gene>
    <name evidence="22" type="ORF">KTT_37930</name>
</gene>
<comment type="similarity">
    <text evidence="2">Belongs to the DNA2/NAM7 helicase family.</text>
</comment>
<dbReference type="OrthoDB" id="9757917at2"/>
<keyword evidence="17" id="KW-0511">Multifunctional enzyme</keyword>
<evidence type="ECO:0000256" key="11">
    <source>
        <dbReference type="ARBA" id="ARBA00022806"/>
    </source>
</evidence>
<dbReference type="CDD" id="cd18808">
    <property type="entry name" value="SF1_C_Upf1"/>
    <property type="match status" value="1"/>
</dbReference>
<keyword evidence="5" id="KW-0235">DNA replication</keyword>
<comment type="cofactor">
    <cofactor evidence="1">
        <name>[4Fe-4S] cluster</name>
        <dbReference type="ChEBI" id="CHEBI:49883"/>
    </cofactor>
</comment>
<keyword evidence="10" id="KW-0378">Hydrolase</keyword>
<keyword evidence="16" id="KW-0234">DNA repair</keyword>
<dbReference type="GO" id="GO:0006281">
    <property type="term" value="P:DNA repair"/>
    <property type="evidence" value="ECO:0007669"/>
    <property type="project" value="UniProtKB-KW"/>
</dbReference>
<dbReference type="Pfam" id="PF08696">
    <property type="entry name" value="Dna2"/>
    <property type="match status" value="1"/>
</dbReference>
<evidence type="ECO:0000256" key="15">
    <source>
        <dbReference type="ARBA" id="ARBA00023125"/>
    </source>
</evidence>
<evidence type="ECO:0000256" key="14">
    <source>
        <dbReference type="ARBA" id="ARBA00023014"/>
    </source>
</evidence>
<dbReference type="InterPro" id="IPR014808">
    <property type="entry name" value="DNA_replication_fac_Dna2_N"/>
</dbReference>
<feature type="domain" description="DNA2/NAM7 helicase helicase" evidence="20">
    <location>
        <begin position="723"/>
        <end position="807"/>
    </location>
</feature>
<evidence type="ECO:0000256" key="13">
    <source>
        <dbReference type="ARBA" id="ARBA00023004"/>
    </source>
</evidence>
<keyword evidence="6" id="KW-0540">Nuclease</keyword>
<evidence type="ECO:0000259" key="20">
    <source>
        <dbReference type="Pfam" id="PF13086"/>
    </source>
</evidence>
<dbReference type="PANTHER" id="PTHR43788:SF8">
    <property type="entry name" value="DNA-BINDING PROTEIN SMUBP-2"/>
    <property type="match status" value="1"/>
</dbReference>
<evidence type="ECO:0000259" key="21">
    <source>
        <dbReference type="Pfam" id="PF13087"/>
    </source>
</evidence>
<evidence type="ECO:0000256" key="17">
    <source>
        <dbReference type="ARBA" id="ARBA00023268"/>
    </source>
</evidence>
<accession>A0A402A453</accession>
<evidence type="ECO:0000256" key="6">
    <source>
        <dbReference type="ARBA" id="ARBA00022722"/>
    </source>
</evidence>
<keyword evidence="23" id="KW-1185">Reference proteome</keyword>
<dbReference type="InterPro" id="IPR027417">
    <property type="entry name" value="P-loop_NTPase"/>
</dbReference>
<dbReference type="Pfam" id="PF13086">
    <property type="entry name" value="AAA_11"/>
    <property type="match status" value="2"/>
</dbReference>
<reference evidence="23" key="1">
    <citation type="submission" date="2018-12" db="EMBL/GenBank/DDBJ databases">
        <title>Tengunoibacter tsumagoiensis gen. nov., sp. nov., Dictyobacter kobayashii sp. nov., D. alpinus sp. nov., and D. joshuensis sp. nov. and description of Dictyobacteraceae fam. nov. within the order Ktedonobacterales isolated from Tengu-no-mugimeshi.</title>
        <authorList>
            <person name="Wang C.M."/>
            <person name="Zheng Y."/>
            <person name="Sakai Y."/>
            <person name="Toyoda A."/>
            <person name="Minakuchi Y."/>
            <person name="Abe K."/>
            <person name="Yokota A."/>
            <person name="Yabe S."/>
        </authorList>
    </citation>
    <scope>NUCLEOTIDE SEQUENCE [LARGE SCALE GENOMIC DNA]</scope>
    <source>
        <strain evidence="23">Uno3</strain>
    </source>
</reference>
<dbReference type="AlphaFoldDB" id="A0A402A453"/>
<dbReference type="GO" id="GO:0003677">
    <property type="term" value="F:DNA binding"/>
    <property type="evidence" value="ECO:0007669"/>
    <property type="project" value="UniProtKB-KW"/>
</dbReference>
<evidence type="ECO:0000259" key="19">
    <source>
        <dbReference type="Pfam" id="PF08696"/>
    </source>
</evidence>
<dbReference type="Proteomes" id="UP000287352">
    <property type="component" value="Unassembled WGS sequence"/>
</dbReference>
<evidence type="ECO:0000256" key="18">
    <source>
        <dbReference type="ARBA" id="ARBA00047995"/>
    </source>
</evidence>
<dbReference type="Gene3D" id="3.40.50.300">
    <property type="entry name" value="P-loop containing nucleotide triphosphate hydrolases"/>
    <property type="match status" value="2"/>
</dbReference>
<dbReference type="GO" id="GO:0046872">
    <property type="term" value="F:metal ion binding"/>
    <property type="evidence" value="ECO:0007669"/>
    <property type="project" value="UniProtKB-KW"/>
</dbReference>
<keyword evidence="15" id="KW-0238">DNA-binding</keyword>
<keyword evidence="8" id="KW-0547">Nucleotide-binding</keyword>
<evidence type="ECO:0000256" key="10">
    <source>
        <dbReference type="ARBA" id="ARBA00022801"/>
    </source>
</evidence>
<evidence type="ECO:0000256" key="12">
    <source>
        <dbReference type="ARBA" id="ARBA00022840"/>
    </source>
</evidence>
<dbReference type="GO" id="GO:0051539">
    <property type="term" value="F:4 iron, 4 sulfur cluster binding"/>
    <property type="evidence" value="ECO:0007669"/>
    <property type="project" value="UniProtKB-KW"/>
</dbReference>
<evidence type="ECO:0000256" key="2">
    <source>
        <dbReference type="ARBA" id="ARBA00007913"/>
    </source>
</evidence>
<evidence type="ECO:0000256" key="8">
    <source>
        <dbReference type="ARBA" id="ARBA00022741"/>
    </source>
</evidence>
<dbReference type="GO" id="GO:0004518">
    <property type="term" value="F:nuclease activity"/>
    <property type="evidence" value="ECO:0007669"/>
    <property type="project" value="UniProtKB-KW"/>
</dbReference>